<feature type="region of interest" description="Disordered" evidence="1">
    <location>
        <begin position="77"/>
        <end position="101"/>
    </location>
</feature>
<dbReference type="RefSeq" id="WP_220578984.1">
    <property type="nucleotide sequence ID" value="NZ_RKLT01000001.1"/>
</dbReference>
<dbReference type="EMBL" id="RKLT01000001">
    <property type="protein sequence ID" value="MBX0294324.1"/>
    <property type="molecule type" value="Genomic_DNA"/>
</dbReference>
<proteinExistence type="predicted"/>
<evidence type="ECO:0000313" key="2">
    <source>
        <dbReference type="EMBL" id="MBX0294324.1"/>
    </source>
</evidence>
<evidence type="ECO:0000313" key="3">
    <source>
        <dbReference type="Proteomes" id="UP001430455"/>
    </source>
</evidence>
<comment type="caution">
    <text evidence="2">The sequence shown here is derived from an EMBL/GenBank/DDBJ whole genome shotgun (WGS) entry which is preliminary data.</text>
</comment>
<accession>A0AAW4P8X0</accession>
<reference evidence="2 3" key="1">
    <citation type="submission" date="2021-06" db="EMBL/GenBank/DDBJ databases">
        <title>Halomicroarcula sp. a new haloarchaeum isolated from saline soil.</title>
        <authorList>
            <person name="Duran-Viseras A."/>
            <person name="Sanchez-Porro C."/>
            <person name="Ventosa A."/>
        </authorList>
    </citation>
    <scope>NUCLEOTIDE SEQUENCE [LARGE SCALE GENOMIC DNA]</scope>
    <source>
        <strain evidence="2 3">F27</strain>
    </source>
</reference>
<keyword evidence="3" id="KW-1185">Reference proteome</keyword>
<gene>
    <name evidence="2" type="ORF">EGH23_05435</name>
</gene>
<dbReference type="Proteomes" id="UP001430455">
    <property type="component" value="Unassembled WGS sequence"/>
</dbReference>
<organism evidence="2 3">
    <name type="scientific">Haloarcula nitratireducens</name>
    <dbReference type="NCBI Taxonomy" id="2487749"/>
    <lineage>
        <taxon>Archaea</taxon>
        <taxon>Methanobacteriati</taxon>
        <taxon>Methanobacteriota</taxon>
        <taxon>Stenosarchaea group</taxon>
        <taxon>Halobacteria</taxon>
        <taxon>Halobacteriales</taxon>
        <taxon>Haloarculaceae</taxon>
        <taxon>Haloarcula</taxon>
    </lineage>
</organism>
<name>A0AAW4P8X0_9EURY</name>
<dbReference type="AlphaFoldDB" id="A0AAW4P8X0"/>
<sequence length="181" mass="20098">MRVRDWQDIIGDVMDSGADPGGWRAVGGDRASGIGEDLYVGHPSAGVYQLKTYAKNPFEVQGVGSRVARRIDEDVDPLFPEEGSGLFGVQQAPEDESDAEEKAQNLETVLETHADAPTTPRAMLEDIMDAVDSPAYGPMEFDQYERPDRMDDLTDTFEEAEELLDAEFEDVIEEDVDRGFY</sequence>
<evidence type="ECO:0000256" key="1">
    <source>
        <dbReference type="SAM" id="MobiDB-lite"/>
    </source>
</evidence>
<protein>
    <submittedName>
        <fullName evidence="2">Uncharacterized protein</fullName>
    </submittedName>
</protein>